<dbReference type="PANTHER" id="PTHR30419:SF8">
    <property type="entry name" value="NITROGEN ASSIMILATION TRANSCRIPTIONAL ACTIVATOR-RELATED"/>
    <property type="match status" value="1"/>
</dbReference>
<dbReference type="EMBL" id="CCAE010000031">
    <property type="protein sequence ID" value="CDN88913.1"/>
    <property type="molecule type" value="Genomic_DNA"/>
</dbReference>
<keyword evidence="3" id="KW-0238">DNA-binding</keyword>
<dbReference type="PANTHER" id="PTHR30419">
    <property type="entry name" value="HTH-TYPE TRANSCRIPTIONAL REGULATOR YBHD"/>
    <property type="match status" value="1"/>
</dbReference>
<comment type="similarity">
    <text evidence="1">Belongs to the LysR transcriptional regulatory family.</text>
</comment>
<dbReference type="Proteomes" id="UP000028878">
    <property type="component" value="Unassembled WGS sequence"/>
</dbReference>
<evidence type="ECO:0000313" key="7">
    <source>
        <dbReference type="Proteomes" id="UP000028878"/>
    </source>
</evidence>
<dbReference type="AlphaFoldDB" id="A0A1L1PMA5"/>
<dbReference type="Gene3D" id="3.40.190.290">
    <property type="match status" value="1"/>
</dbReference>
<sequence>MNNESRFLPSMRQLRAFAAVYHLRKVSAAAEQLSVTQSAVSLSLRQLEDGLGARLFDRTTRTLQPTQAAHEAIVLAERILRDAEALGAGTLELSQLRRGRVSVAVTPTLAELLLPAAVVRFRERHPGIHVDINDCAPDQFVARVVGEQVDFGIGVPEQAGADVETETLVRDHLAVVCPAGHPLAGRARLRWADLDGHPVITVRPGYGVRPLIDASAARAGVRLRVVHEVTFLSTALWMTRAGMAIAIMPAAYARAARPEELVVLPLTAPRVSRDICIVTKRGRSLSLSGQALVKEIRAALRA</sequence>
<dbReference type="SUPFAM" id="SSF53850">
    <property type="entry name" value="Periplasmic binding protein-like II"/>
    <property type="match status" value="1"/>
</dbReference>
<evidence type="ECO:0000256" key="2">
    <source>
        <dbReference type="ARBA" id="ARBA00023015"/>
    </source>
</evidence>
<name>A0A1L1PMA5_HYDIT</name>
<evidence type="ECO:0000256" key="1">
    <source>
        <dbReference type="ARBA" id="ARBA00009437"/>
    </source>
</evidence>
<dbReference type="PRINTS" id="PR00039">
    <property type="entry name" value="HTHLYSR"/>
</dbReference>
<keyword evidence="2" id="KW-0805">Transcription regulation</keyword>
<feature type="domain" description="HTH lysR-type" evidence="5">
    <location>
        <begin position="9"/>
        <end position="66"/>
    </location>
</feature>
<proteinExistence type="inferred from homology"/>
<dbReference type="Pfam" id="PF00126">
    <property type="entry name" value="HTH_1"/>
    <property type="match status" value="1"/>
</dbReference>
<dbReference type="SUPFAM" id="SSF46785">
    <property type="entry name" value="Winged helix' DNA-binding domain"/>
    <property type="match status" value="1"/>
</dbReference>
<dbReference type="InterPro" id="IPR005119">
    <property type="entry name" value="LysR_subst-bd"/>
</dbReference>
<evidence type="ECO:0000313" key="6">
    <source>
        <dbReference type="EMBL" id="CDN88913.1"/>
    </source>
</evidence>
<dbReference type="InterPro" id="IPR050950">
    <property type="entry name" value="HTH-type_LysR_regulators"/>
</dbReference>
<gene>
    <name evidence="6" type="ORF">BN948_03350</name>
</gene>
<evidence type="ECO:0000256" key="3">
    <source>
        <dbReference type="ARBA" id="ARBA00023125"/>
    </source>
</evidence>
<dbReference type="InterPro" id="IPR036390">
    <property type="entry name" value="WH_DNA-bd_sf"/>
</dbReference>
<keyword evidence="4" id="KW-0804">Transcription</keyword>
<protein>
    <submittedName>
        <fullName evidence="6">LysR family transcriptional regulator</fullName>
    </submittedName>
</protein>
<dbReference type="Pfam" id="PF03466">
    <property type="entry name" value="LysR_substrate"/>
    <property type="match status" value="1"/>
</dbReference>
<dbReference type="GO" id="GO:0005829">
    <property type="term" value="C:cytosol"/>
    <property type="evidence" value="ECO:0007669"/>
    <property type="project" value="TreeGrafter"/>
</dbReference>
<evidence type="ECO:0000256" key="4">
    <source>
        <dbReference type="ARBA" id="ARBA00023163"/>
    </source>
</evidence>
<accession>A0A1L1PMA5</accession>
<dbReference type="GO" id="GO:0003700">
    <property type="term" value="F:DNA-binding transcription factor activity"/>
    <property type="evidence" value="ECO:0007669"/>
    <property type="project" value="InterPro"/>
</dbReference>
<dbReference type="InterPro" id="IPR000847">
    <property type="entry name" value="LysR_HTH_N"/>
</dbReference>
<organism evidence="6 7">
    <name type="scientific">Hydrogenophaga intermedia</name>
    <dbReference type="NCBI Taxonomy" id="65786"/>
    <lineage>
        <taxon>Bacteria</taxon>
        <taxon>Pseudomonadati</taxon>
        <taxon>Pseudomonadota</taxon>
        <taxon>Betaproteobacteria</taxon>
        <taxon>Burkholderiales</taxon>
        <taxon>Comamonadaceae</taxon>
        <taxon>Hydrogenophaga</taxon>
    </lineage>
</organism>
<keyword evidence="7" id="KW-1185">Reference proteome</keyword>
<dbReference type="PROSITE" id="PS50931">
    <property type="entry name" value="HTH_LYSR"/>
    <property type="match status" value="1"/>
</dbReference>
<evidence type="ECO:0000259" key="5">
    <source>
        <dbReference type="PROSITE" id="PS50931"/>
    </source>
</evidence>
<reference evidence="7" key="1">
    <citation type="submission" date="2014-11" db="EMBL/GenBank/DDBJ databases">
        <title>Draft genome sequence of Hydrogenophaga intermedia S1.</title>
        <authorList>
            <person name="Gan H.M."/>
            <person name="Chew T.H."/>
            <person name="Stolz A."/>
        </authorList>
    </citation>
    <scope>NUCLEOTIDE SEQUENCE [LARGE SCALE GENOMIC DNA]</scope>
    <source>
        <strain evidence="7">S1</strain>
    </source>
</reference>
<dbReference type="CDD" id="cd08440">
    <property type="entry name" value="PBP2_LTTR_like_4"/>
    <property type="match status" value="1"/>
</dbReference>
<dbReference type="InterPro" id="IPR036388">
    <property type="entry name" value="WH-like_DNA-bd_sf"/>
</dbReference>
<dbReference type="RefSeq" id="WP_009518340.1">
    <property type="nucleotide sequence ID" value="NZ_CCAE010000031.1"/>
</dbReference>
<dbReference type="Gene3D" id="1.10.10.10">
    <property type="entry name" value="Winged helix-like DNA-binding domain superfamily/Winged helix DNA-binding domain"/>
    <property type="match status" value="1"/>
</dbReference>
<dbReference type="GO" id="GO:0003677">
    <property type="term" value="F:DNA binding"/>
    <property type="evidence" value="ECO:0007669"/>
    <property type="project" value="UniProtKB-KW"/>
</dbReference>